<organism evidence="1 2">
    <name type="scientific">Coccomyxa viridis</name>
    <dbReference type="NCBI Taxonomy" id="1274662"/>
    <lineage>
        <taxon>Eukaryota</taxon>
        <taxon>Viridiplantae</taxon>
        <taxon>Chlorophyta</taxon>
        <taxon>core chlorophytes</taxon>
        <taxon>Trebouxiophyceae</taxon>
        <taxon>Trebouxiophyceae incertae sedis</taxon>
        <taxon>Coccomyxaceae</taxon>
        <taxon>Coccomyxa</taxon>
    </lineage>
</organism>
<accession>A0ABP1FER6</accession>
<dbReference type="EMBL" id="CAXHTA020000001">
    <property type="protein sequence ID" value="CAL5218363.1"/>
    <property type="molecule type" value="Genomic_DNA"/>
</dbReference>
<sequence>MSTSAIFTPCPFDAGAPPPGCSSRYPGYTLKAADSALSRSALAKTCGVSSDQIYGVPGVSGLTGDSIANGTPLCIPATCLSALSGKFQMQTVLGDGRTPMYRRSGGSGTCGFQRNFGGQQLVLNVNDSPSKISSACDCQDACKNRPPCNTWVFCPDSGGCGSSCNEYQQGDAVKTQCTSADTWPSHMCSLKVTADSDGGDTTGVESWVAGKLPSSGPSCGASKNYGGQEVVRNTNDIGMTVASACACQDTCKKQPSGYSNTWVYCSYAGGCGSQCNEYQQNGGVKTQCTSDDKWPFNMCSCKNTWVHDSGDASDTGGWVAGKF</sequence>
<proteinExistence type="predicted"/>
<evidence type="ECO:0000313" key="1">
    <source>
        <dbReference type="EMBL" id="CAL5218363.1"/>
    </source>
</evidence>
<name>A0ABP1FER6_9CHLO</name>
<protein>
    <submittedName>
        <fullName evidence="1">G29 protein</fullName>
    </submittedName>
</protein>
<gene>
    <name evidence="1" type="primary">g29</name>
    <name evidence="1" type="ORF">VP750_LOCUS22</name>
</gene>
<evidence type="ECO:0000313" key="2">
    <source>
        <dbReference type="Proteomes" id="UP001497392"/>
    </source>
</evidence>
<reference evidence="1 2" key="1">
    <citation type="submission" date="2024-06" db="EMBL/GenBank/DDBJ databases">
        <authorList>
            <person name="Kraege A."/>
            <person name="Thomma B."/>
        </authorList>
    </citation>
    <scope>NUCLEOTIDE SEQUENCE [LARGE SCALE GENOMIC DNA]</scope>
</reference>
<comment type="caution">
    <text evidence="1">The sequence shown here is derived from an EMBL/GenBank/DDBJ whole genome shotgun (WGS) entry which is preliminary data.</text>
</comment>
<keyword evidence="2" id="KW-1185">Reference proteome</keyword>
<dbReference type="Proteomes" id="UP001497392">
    <property type="component" value="Unassembled WGS sequence"/>
</dbReference>